<dbReference type="GO" id="GO:0006865">
    <property type="term" value="P:amino acid transport"/>
    <property type="evidence" value="ECO:0007669"/>
    <property type="project" value="TreeGrafter"/>
</dbReference>
<evidence type="ECO:0000256" key="2">
    <source>
        <dbReference type="ARBA" id="ARBA00022448"/>
    </source>
</evidence>
<sequence length="297" mass="31548">MRRLARLAAALLGVAAVTLTAACDSGAPAIDLSNSGPPVDTTVNFPAGSTMQRLHDAQKITIGTKFDQPLFGLKNPVTGRPEGFDAEMGKLVAARLGIPANRIEWVETVSANREPFLQQGRVDAVIATYTINDKRKEIINFAGPYYIAGQSLMVRHGNPAEIAGPDDLSGKNVCAVEGSASSTNMRNRVPGAHVVLFDSYSKCAEALKNGQVVAMTTDNTILGGLRSLDEDAFDLVPGTFTQEPYGIGIAKGREDLVRFIDDALRSAFADGAWTTAWDRTAGRILGAAPAPPDVESY</sequence>
<feature type="signal peptide" evidence="4">
    <location>
        <begin position="1"/>
        <end position="21"/>
    </location>
</feature>
<comment type="caution">
    <text evidence="6">The sequence shown here is derived from an EMBL/GenBank/DDBJ whole genome shotgun (WGS) entry which is preliminary data.</text>
</comment>
<gene>
    <name evidence="6" type="ORF">DFR68_10356</name>
</gene>
<dbReference type="STRING" id="1210089.GCA_001613165_03515"/>
<dbReference type="SUPFAM" id="SSF53850">
    <property type="entry name" value="Periplasmic binding protein-like II"/>
    <property type="match status" value="1"/>
</dbReference>
<dbReference type="Pfam" id="PF00497">
    <property type="entry name" value="SBP_bac_3"/>
    <property type="match status" value="1"/>
</dbReference>
<evidence type="ECO:0000256" key="3">
    <source>
        <dbReference type="ARBA" id="ARBA00022729"/>
    </source>
</evidence>
<name>A0A370H7K8_9NOCA</name>
<keyword evidence="2" id="KW-0813">Transport</keyword>
<protein>
    <submittedName>
        <fullName evidence="6">Amino acid ABC transporter substrate-binding protein (PAAT family)</fullName>
    </submittedName>
</protein>
<evidence type="ECO:0000313" key="6">
    <source>
        <dbReference type="EMBL" id="RDI52672.1"/>
    </source>
</evidence>
<dbReference type="EMBL" id="QQAZ01000003">
    <property type="protein sequence ID" value="RDI52672.1"/>
    <property type="molecule type" value="Genomic_DNA"/>
</dbReference>
<accession>A0A370H7K8</accession>
<evidence type="ECO:0000256" key="1">
    <source>
        <dbReference type="ARBA" id="ARBA00010333"/>
    </source>
</evidence>
<dbReference type="Proteomes" id="UP000255355">
    <property type="component" value="Unassembled WGS sequence"/>
</dbReference>
<evidence type="ECO:0000259" key="5">
    <source>
        <dbReference type="SMART" id="SM00062"/>
    </source>
</evidence>
<keyword evidence="7" id="KW-1185">Reference proteome</keyword>
<dbReference type="OrthoDB" id="9807888at2"/>
<dbReference type="SMART" id="SM00062">
    <property type="entry name" value="PBPb"/>
    <property type="match status" value="1"/>
</dbReference>
<dbReference type="GO" id="GO:0005576">
    <property type="term" value="C:extracellular region"/>
    <property type="evidence" value="ECO:0007669"/>
    <property type="project" value="TreeGrafter"/>
</dbReference>
<dbReference type="AlphaFoldDB" id="A0A370H7K8"/>
<dbReference type="Gene3D" id="3.40.190.10">
    <property type="entry name" value="Periplasmic binding protein-like II"/>
    <property type="match status" value="2"/>
</dbReference>
<dbReference type="RefSeq" id="WP_068020738.1">
    <property type="nucleotide sequence ID" value="NZ_QQAZ01000003.1"/>
</dbReference>
<comment type="similarity">
    <text evidence="1">Belongs to the bacterial solute-binding protein 3 family.</text>
</comment>
<feature type="domain" description="Solute-binding protein family 3/N-terminal" evidence="5">
    <location>
        <begin position="59"/>
        <end position="284"/>
    </location>
</feature>
<dbReference type="PROSITE" id="PS51257">
    <property type="entry name" value="PROKAR_LIPOPROTEIN"/>
    <property type="match status" value="1"/>
</dbReference>
<dbReference type="InterPro" id="IPR001638">
    <property type="entry name" value="Solute-binding_3/MltF_N"/>
</dbReference>
<dbReference type="PANTHER" id="PTHR30085:SF6">
    <property type="entry name" value="ABC TRANSPORTER GLUTAMINE-BINDING PROTEIN GLNH"/>
    <property type="match status" value="1"/>
</dbReference>
<dbReference type="GO" id="GO:0030288">
    <property type="term" value="C:outer membrane-bounded periplasmic space"/>
    <property type="evidence" value="ECO:0007669"/>
    <property type="project" value="TreeGrafter"/>
</dbReference>
<organism evidence="6 7">
    <name type="scientific">Nocardia mexicana</name>
    <dbReference type="NCBI Taxonomy" id="279262"/>
    <lineage>
        <taxon>Bacteria</taxon>
        <taxon>Bacillati</taxon>
        <taxon>Actinomycetota</taxon>
        <taxon>Actinomycetes</taxon>
        <taxon>Mycobacteriales</taxon>
        <taxon>Nocardiaceae</taxon>
        <taxon>Nocardia</taxon>
    </lineage>
</organism>
<dbReference type="InterPro" id="IPR051455">
    <property type="entry name" value="Bact_solute-bind_prot3"/>
</dbReference>
<keyword evidence="3 4" id="KW-0732">Signal</keyword>
<reference evidence="6 7" key="1">
    <citation type="submission" date="2018-07" db="EMBL/GenBank/DDBJ databases">
        <title>Genomic Encyclopedia of Type Strains, Phase IV (KMG-IV): sequencing the most valuable type-strain genomes for metagenomic binning, comparative biology and taxonomic classification.</title>
        <authorList>
            <person name="Goeker M."/>
        </authorList>
    </citation>
    <scope>NUCLEOTIDE SEQUENCE [LARGE SCALE GENOMIC DNA]</scope>
    <source>
        <strain evidence="6 7">DSM 44952</strain>
    </source>
</reference>
<dbReference type="PANTHER" id="PTHR30085">
    <property type="entry name" value="AMINO ACID ABC TRANSPORTER PERMEASE"/>
    <property type="match status" value="1"/>
</dbReference>
<proteinExistence type="inferred from homology"/>
<feature type="chain" id="PRO_5038896209" evidence="4">
    <location>
        <begin position="22"/>
        <end position="297"/>
    </location>
</feature>
<dbReference type="CDD" id="cd13690">
    <property type="entry name" value="PBP2_GluB"/>
    <property type="match status" value="1"/>
</dbReference>
<evidence type="ECO:0000313" key="7">
    <source>
        <dbReference type="Proteomes" id="UP000255355"/>
    </source>
</evidence>
<evidence type="ECO:0000256" key="4">
    <source>
        <dbReference type="SAM" id="SignalP"/>
    </source>
</evidence>